<evidence type="ECO:0000256" key="9">
    <source>
        <dbReference type="ARBA" id="ARBA00016808"/>
    </source>
</evidence>
<evidence type="ECO:0000256" key="8">
    <source>
        <dbReference type="ARBA" id="ARBA00013227"/>
    </source>
</evidence>
<dbReference type="PANTHER" id="PTHR10907">
    <property type="entry name" value="REGUCALCIN"/>
    <property type="match status" value="1"/>
</dbReference>
<dbReference type="SUPFAM" id="SSF63829">
    <property type="entry name" value="Calcium-dependent phosphotriesterase"/>
    <property type="match status" value="1"/>
</dbReference>
<comment type="catalytic activity">
    <reaction evidence="1">
        <text>D-glucono-1,5-lactone + H2O = D-gluconate + H(+)</text>
        <dbReference type="Rhea" id="RHEA:10440"/>
        <dbReference type="ChEBI" id="CHEBI:15377"/>
        <dbReference type="ChEBI" id="CHEBI:15378"/>
        <dbReference type="ChEBI" id="CHEBI:16217"/>
        <dbReference type="ChEBI" id="CHEBI:18391"/>
        <dbReference type="EC" id="3.1.1.17"/>
    </reaction>
</comment>
<dbReference type="PRINTS" id="PR01790">
    <property type="entry name" value="SMP30FAMILY"/>
</dbReference>
<comment type="subcellular location">
    <subcellularLocation>
        <location evidence="6">Cytoplasm</location>
    </subcellularLocation>
</comment>
<evidence type="ECO:0000256" key="11">
    <source>
        <dbReference type="ARBA" id="ARBA00022723"/>
    </source>
</evidence>
<sequence>MSLSVLPSKAKHGEAPFWDEKTNTLVYVDMFYPPGAVVTFDGKNTRFVNSVKNMSCQVLRSNGQGYVVAQEDQIDFLSKSGELSPFVTKEAFNLQNGTVTNDGKCDAKGRLWIGTMTLDFTKPPSGVEANGGLYRVTPDGQATRMDGGRKVSNGIDWTLDNRTLFHADTGHNCVFAYDFDLEKGDIANKRTVLNFPEDTGFVDGMCTDVNDKIWAAFWNGGRIGQYDVETGKLLRNISTAPTSQTTSCVFAGPGLEELWITTSTVSLSEQQLAAQPNAGAIYKLTGLGTKGKRSIPFAG</sequence>
<evidence type="ECO:0000256" key="10">
    <source>
        <dbReference type="ARBA" id="ARBA00022490"/>
    </source>
</evidence>
<comment type="similarity">
    <text evidence="7">Belongs to the SMP-30/CGR1 family.</text>
</comment>
<dbReference type="EC" id="3.1.1.17" evidence="8"/>
<evidence type="ECO:0000256" key="12">
    <source>
        <dbReference type="ARBA" id="ARBA00022801"/>
    </source>
</evidence>
<protein>
    <recommendedName>
        <fullName evidence="9">Regucalcin</fullName>
        <ecNumber evidence="8">3.1.1.17</ecNumber>
    </recommendedName>
    <alternativeName>
        <fullName evidence="14">Gluconolactonase</fullName>
    </alternativeName>
</protein>
<keyword evidence="16" id="KW-1185">Reference proteome</keyword>
<dbReference type="RefSeq" id="XP_005108967.1">
    <property type="nucleotide sequence ID" value="XM_005108910.3"/>
</dbReference>
<name>A0ABM0K543_APLCA</name>
<evidence type="ECO:0000256" key="3">
    <source>
        <dbReference type="ARBA" id="ARBA00001936"/>
    </source>
</evidence>
<evidence type="ECO:0000259" key="15">
    <source>
        <dbReference type="Pfam" id="PF08450"/>
    </source>
</evidence>
<keyword evidence="12" id="KW-0378">Hydrolase</keyword>
<dbReference type="GeneID" id="101848321"/>
<keyword evidence="11" id="KW-0479">Metal-binding</keyword>
<evidence type="ECO:0000256" key="5">
    <source>
        <dbReference type="ARBA" id="ARBA00001947"/>
    </source>
</evidence>
<comment type="cofactor">
    <cofactor evidence="4">
        <name>Mg(2+)</name>
        <dbReference type="ChEBI" id="CHEBI:18420"/>
    </cofactor>
</comment>
<evidence type="ECO:0000256" key="4">
    <source>
        <dbReference type="ARBA" id="ARBA00001946"/>
    </source>
</evidence>
<evidence type="ECO:0000256" key="7">
    <source>
        <dbReference type="ARBA" id="ARBA00008853"/>
    </source>
</evidence>
<keyword evidence="13" id="KW-0106">Calcium</keyword>
<evidence type="ECO:0000256" key="2">
    <source>
        <dbReference type="ARBA" id="ARBA00001913"/>
    </source>
</evidence>
<gene>
    <name evidence="17" type="primary">LOC101848321</name>
</gene>
<evidence type="ECO:0000313" key="17">
    <source>
        <dbReference type="RefSeq" id="XP_005108967.1"/>
    </source>
</evidence>
<comment type="cofactor">
    <cofactor evidence="3">
        <name>Mn(2+)</name>
        <dbReference type="ChEBI" id="CHEBI:29035"/>
    </cofactor>
</comment>
<keyword evidence="10" id="KW-0963">Cytoplasm</keyword>
<evidence type="ECO:0000256" key="6">
    <source>
        <dbReference type="ARBA" id="ARBA00004496"/>
    </source>
</evidence>
<organism evidence="16 17">
    <name type="scientific">Aplysia californica</name>
    <name type="common">California sea hare</name>
    <dbReference type="NCBI Taxonomy" id="6500"/>
    <lineage>
        <taxon>Eukaryota</taxon>
        <taxon>Metazoa</taxon>
        <taxon>Spiralia</taxon>
        <taxon>Lophotrochozoa</taxon>
        <taxon>Mollusca</taxon>
        <taxon>Gastropoda</taxon>
        <taxon>Heterobranchia</taxon>
        <taxon>Euthyneura</taxon>
        <taxon>Tectipleura</taxon>
        <taxon>Aplysiida</taxon>
        <taxon>Aplysioidea</taxon>
        <taxon>Aplysiidae</taxon>
        <taxon>Aplysia</taxon>
    </lineage>
</organism>
<dbReference type="Proteomes" id="UP000694888">
    <property type="component" value="Unplaced"/>
</dbReference>
<dbReference type="Gene3D" id="2.120.10.30">
    <property type="entry name" value="TolB, C-terminal domain"/>
    <property type="match status" value="1"/>
</dbReference>
<evidence type="ECO:0000256" key="1">
    <source>
        <dbReference type="ARBA" id="ARBA00001589"/>
    </source>
</evidence>
<comment type="cofactor">
    <cofactor evidence="5">
        <name>Zn(2+)</name>
        <dbReference type="ChEBI" id="CHEBI:29105"/>
    </cofactor>
</comment>
<evidence type="ECO:0000256" key="13">
    <source>
        <dbReference type="ARBA" id="ARBA00022837"/>
    </source>
</evidence>
<dbReference type="InterPro" id="IPR008367">
    <property type="entry name" value="Regucalcin"/>
</dbReference>
<dbReference type="InterPro" id="IPR013658">
    <property type="entry name" value="SGL"/>
</dbReference>
<comment type="cofactor">
    <cofactor evidence="2">
        <name>Ca(2+)</name>
        <dbReference type="ChEBI" id="CHEBI:29108"/>
    </cofactor>
</comment>
<dbReference type="Pfam" id="PF08450">
    <property type="entry name" value="SGL"/>
    <property type="match status" value="1"/>
</dbReference>
<dbReference type="PRINTS" id="PR01791">
    <property type="entry name" value="REGUCALCIN"/>
</dbReference>
<proteinExistence type="inferred from homology"/>
<dbReference type="InterPro" id="IPR005511">
    <property type="entry name" value="SMP-30"/>
</dbReference>
<accession>A0ABM0K543</accession>
<evidence type="ECO:0000256" key="14">
    <source>
        <dbReference type="ARBA" id="ARBA00032464"/>
    </source>
</evidence>
<feature type="domain" description="SMP-30/Gluconolactonase/LRE-like region" evidence="15">
    <location>
        <begin position="13"/>
        <end position="263"/>
    </location>
</feature>
<reference evidence="17" key="1">
    <citation type="submission" date="2025-08" db="UniProtKB">
        <authorList>
            <consortium name="RefSeq"/>
        </authorList>
    </citation>
    <scope>IDENTIFICATION</scope>
</reference>
<dbReference type="PANTHER" id="PTHR10907:SF47">
    <property type="entry name" value="REGUCALCIN"/>
    <property type="match status" value="1"/>
</dbReference>
<dbReference type="InterPro" id="IPR011042">
    <property type="entry name" value="6-blade_b-propeller_TolB-like"/>
</dbReference>
<evidence type="ECO:0000313" key="16">
    <source>
        <dbReference type="Proteomes" id="UP000694888"/>
    </source>
</evidence>